<dbReference type="EMBL" id="LR796397">
    <property type="protein sequence ID" value="CAB4141856.1"/>
    <property type="molecule type" value="Genomic_DNA"/>
</dbReference>
<reference evidence="1" key="1">
    <citation type="submission" date="2020-04" db="EMBL/GenBank/DDBJ databases">
        <authorList>
            <person name="Chiriac C."/>
            <person name="Salcher M."/>
            <person name="Ghai R."/>
            <person name="Kavagutti S V."/>
        </authorList>
    </citation>
    <scope>NUCLEOTIDE SEQUENCE</scope>
</reference>
<sequence>MRIELVDYEHTCADGCCTTYGYDVYVNGEKIGSTNGYDATDLVEVLNQTFGGEQ</sequence>
<proteinExistence type="predicted"/>
<gene>
    <name evidence="1" type="ORF">UFOVP428_1</name>
</gene>
<accession>A0A6J5M9Z0</accession>
<protein>
    <submittedName>
        <fullName evidence="1">Uncharacterized protein</fullName>
    </submittedName>
</protein>
<name>A0A6J5M9Z0_9CAUD</name>
<organism evidence="1">
    <name type="scientific">uncultured Caudovirales phage</name>
    <dbReference type="NCBI Taxonomy" id="2100421"/>
    <lineage>
        <taxon>Viruses</taxon>
        <taxon>Duplodnaviria</taxon>
        <taxon>Heunggongvirae</taxon>
        <taxon>Uroviricota</taxon>
        <taxon>Caudoviricetes</taxon>
        <taxon>Peduoviridae</taxon>
        <taxon>Maltschvirus</taxon>
        <taxon>Maltschvirus maltsch</taxon>
    </lineage>
</organism>
<evidence type="ECO:0000313" key="1">
    <source>
        <dbReference type="EMBL" id="CAB4141856.1"/>
    </source>
</evidence>